<name>A0A5J4PQZ3_9ZZZZ</name>
<keyword evidence="1" id="KW-0472">Membrane</keyword>
<gene>
    <name evidence="2" type="ORF">EZS27_037536</name>
</gene>
<dbReference type="AlphaFoldDB" id="A0A5J4PQZ3"/>
<dbReference type="EMBL" id="SNRY01007003">
    <property type="protein sequence ID" value="KAA6311308.1"/>
    <property type="molecule type" value="Genomic_DNA"/>
</dbReference>
<protein>
    <submittedName>
        <fullName evidence="2">Uncharacterized protein</fullName>
    </submittedName>
</protein>
<proteinExistence type="predicted"/>
<evidence type="ECO:0000256" key="1">
    <source>
        <dbReference type="SAM" id="Phobius"/>
    </source>
</evidence>
<keyword evidence="1" id="KW-1133">Transmembrane helix</keyword>
<comment type="caution">
    <text evidence="2">The sequence shown here is derived from an EMBL/GenBank/DDBJ whole genome shotgun (WGS) entry which is preliminary data.</text>
</comment>
<accession>A0A5J4PQZ3</accession>
<organism evidence="2">
    <name type="scientific">termite gut metagenome</name>
    <dbReference type="NCBI Taxonomy" id="433724"/>
    <lineage>
        <taxon>unclassified sequences</taxon>
        <taxon>metagenomes</taxon>
        <taxon>organismal metagenomes</taxon>
    </lineage>
</organism>
<evidence type="ECO:0000313" key="2">
    <source>
        <dbReference type="EMBL" id="KAA6311308.1"/>
    </source>
</evidence>
<keyword evidence="1" id="KW-0812">Transmembrane</keyword>
<feature type="transmembrane region" description="Helical" evidence="1">
    <location>
        <begin position="58"/>
        <end position="79"/>
    </location>
</feature>
<reference evidence="2" key="1">
    <citation type="submission" date="2019-03" db="EMBL/GenBank/DDBJ databases">
        <title>Single cell metagenomics reveals metabolic interactions within the superorganism composed of flagellate Streblomastix strix and complex community of Bacteroidetes bacteria on its surface.</title>
        <authorList>
            <person name="Treitli S.C."/>
            <person name="Kolisko M."/>
            <person name="Husnik F."/>
            <person name="Keeling P."/>
            <person name="Hampl V."/>
        </authorList>
    </citation>
    <scope>NUCLEOTIDE SEQUENCE</scope>
    <source>
        <strain evidence="2">STM</strain>
    </source>
</reference>
<sequence length="89" mass="10181">MSHSKIGLQKKCKFIMELTSKSRLPRLVKEHIICEYLGGSKTVQMLSEECEFKKSDTLLHFLSSFSVMSLILSLLLNNLPLLKVRVRSV</sequence>